<dbReference type="InterPro" id="IPR013783">
    <property type="entry name" value="Ig-like_fold"/>
</dbReference>
<dbReference type="GO" id="GO:0010048">
    <property type="term" value="P:vernalization response"/>
    <property type="evidence" value="ECO:0007669"/>
    <property type="project" value="InterPro"/>
</dbReference>
<reference evidence="8 9" key="1">
    <citation type="journal article" date="2023" name="Hortic Res">
        <title>Pangenome of water caltrop reveals structural variations and asymmetric subgenome divergence after allopolyploidization.</title>
        <authorList>
            <person name="Zhang X."/>
            <person name="Chen Y."/>
            <person name="Wang L."/>
            <person name="Yuan Y."/>
            <person name="Fang M."/>
            <person name="Shi L."/>
            <person name="Lu R."/>
            <person name="Comes H.P."/>
            <person name="Ma Y."/>
            <person name="Chen Y."/>
            <person name="Huang G."/>
            <person name="Zhou Y."/>
            <person name="Zheng Z."/>
            <person name="Qiu Y."/>
        </authorList>
    </citation>
    <scope>NUCLEOTIDE SEQUENCE [LARGE SCALE GENOMIC DNA]</scope>
    <source>
        <strain evidence="8">F231</strain>
    </source>
</reference>
<evidence type="ECO:0000256" key="1">
    <source>
        <dbReference type="ARBA" id="ARBA00004123"/>
    </source>
</evidence>
<dbReference type="InterPro" id="IPR044514">
    <property type="entry name" value="VIN3-like"/>
</dbReference>
<name>A0AAN7KXX6_TRANT</name>
<protein>
    <recommendedName>
        <fullName evidence="7">Fibronectin type-III domain-containing protein</fullName>
    </recommendedName>
</protein>
<dbReference type="InterPro" id="IPR003961">
    <property type="entry name" value="FN3_dom"/>
</dbReference>
<dbReference type="GO" id="GO:0005634">
    <property type="term" value="C:nucleus"/>
    <property type="evidence" value="ECO:0007669"/>
    <property type="project" value="UniProtKB-SubCell"/>
</dbReference>
<evidence type="ECO:0000256" key="5">
    <source>
        <dbReference type="ARBA" id="ARBA00023242"/>
    </source>
</evidence>
<keyword evidence="3" id="KW-0863">Zinc-finger</keyword>
<sequence>MKYSASSKTIMREASKPSNNKIFKRLESRKASYNTPNEPSTKKARKQINPTRIPLALKETPDHRCPKSLICENSACNAILSSDDEFCRRCSCCICHTFDDNKDSSLWLVCSSEDSDEDTCGFSCHIECALQQKKVGVVDLGQSMVIDGSYLCVSCGKASGILRLLRKQLAIAKDARRLDILCYRIYLSYRILNGTLRFKELHEIITDMKAKLETEVGAINGVSVKIVSGTVSTLSVASDVQKLCSLGVEKAEELLAKSTENTAPAECKILFDDVGASSITIVLLDSSSSSSSHHDIKGYKLWYCKSGEETYGKEPILVFPRERKRISISNLLPCTEYMFRLISFSETADLGHLEVKCFTRSLDIIHRCSESTYTLDGTNDQAKFKYANNTVGSSGFTDFDSEKILQAASGKSQGGNSEGFCSADTEKCCTMTTLSYGPTTAGKDQALSVLHEIDLNVTSVPDLNEEATPVSENSGEAEYVTGIDNTVGCLQKGGNPRDEICRKRAMTKEEAHDSDSTLMNGSNSPSHSSNGWGCLDQNFEYCVKTIRRLECRGLISEEFRLKFLTWFSLKSTEQERRVVCTFVQTMADDPSSLAGQLVDSFSEIMSMKRQRTRFCSSKD</sequence>
<evidence type="ECO:0000256" key="3">
    <source>
        <dbReference type="ARBA" id="ARBA00022771"/>
    </source>
</evidence>
<organism evidence="8 9">
    <name type="scientific">Trapa natans</name>
    <name type="common">Water chestnut</name>
    <dbReference type="NCBI Taxonomy" id="22666"/>
    <lineage>
        <taxon>Eukaryota</taxon>
        <taxon>Viridiplantae</taxon>
        <taxon>Streptophyta</taxon>
        <taxon>Embryophyta</taxon>
        <taxon>Tracheophyta</taxon>
        <taxon>Spermatophyta</taxon>
        <taxon>Magnoliopsida</taxon>
        <taxon>eudicotyledons</taxon>
        <taxon>Gunneridae</taxon>
        <taxon>Pentapetalae</taxon>
        <taxon>rosids</taxon>
        <taxon>malvids</taxon>
        <taxon>Myrtales</taxon>
        <taxon>Lythraceae</taxon>
        <taxon>Trapa</taxon>
    </lineage>
</organism>
<accession>A0AAN7KXX6</accession>
<keyword evidence="5" id="KW-0539">Nucleus</keyword>
<evidence type="ECO:0000256" key="2">
    <source>
        <dbReference type="ARBA" id="ARBA00022723"/>
    </source>
</evidence>
<dbReference type="InterPro" id="IPR032881">
    <property type="entry name" value="Oberon-like_PHD"/>
</dbReference>
<feature type="region of interest" description="Disordered" evidence="6">
    <location>
        <begin position="507"/>
        <end position="527"/>
    </location>
</feature>
<dbReference type="EMBL" id="JAXQNO010000019">
    <property type="protein sequence ID" value="KAK4774294.1"/>
    <property type="molecule type" value="Genomic_DNA"/>
</dbReference>
<evidence type="ECO:0000256" key="6">
    <source>
        <dbReference type="SAM" id="MobiDB-lite"/>
    </source>
</evidence>
<comment type="subcellular location">
    <subcellularLocation>
        <location evidence="1">Nucleus</location>
    </subcellularLocation>
</comment>
<dbReference type="Pfam" id="PF23380">
    <property type="entry name" value="VIN3_C"/>
    <property type="match status" value="1"/>
</dbReference>
<keyword evidence="4" id="KW-0862">Zinc</keyword>
<keyword evidence="9" id="KW-1185">Reference proteome</keyword>
<dbReference type="PANTHER" id="PTHR46286:SF1">
    <property type="entry name" value="VIN3-LIKE PROTEIN 1"/>
    <property type="match status" value="1"/>
</dbReference>
<feature type="domain" description="Fibronectin type-III" evidence="7">
    <location>
        <begin position="263"/>
        <end position="364"/>
    </location>
</feature>
<dbReference type="InterPro" id="IPR036116">
    <property type="entry name" value="FN3_sf"/>
</dbReference>
<dbReference type="InterPro" id="IPR056990">
    <property type="entry name" value="VIN3-like_C"/>
</dbReference>
<dbReference type="Pfam" id="PF23376">
    <property type="entry name" value="Fn3_VIN3"/>
    <property type="match status" value="1"/>
</dbReference>
<dbReference type="PROSITE" id="PS50853">
    <property type="entry name" value="FN3"/>
    <property type="match status" value="1"/>
</dbReference>
<evidence type="ECO:0000313" key="8">
    <source>
        <dbReference type="EMBL" id="KAK4774294.1"/>
    </source>
</evidence>
<dbReference type="GO" id="GO:0040029">
    <property type="term" value="P:epigenetic regulation of gene expression"/>
    <property type="evidence" value="ECO:0007669"/>
    <property type="project" value="InterPro"/>
</dbReference>
<comment type="caution">
    <text evidence="8">The sequence shown here is derived from an EMBL/GenBank/DDBJ whole genome shotgun (WGS) entry which is preliminary data.</text>
</comment>
<keyword evidence="2" id="KW-0479">Metal-binding</keyword>
<proteinExistence type="predicted"/>
<dbReference type="SUPFAM" id="SSF49265">
    <property type="entry name" value="Fibronectin type III"/>
    <property type="match status" value="1"/>
</dbReference>
<dbReference type="Proteomes" id="UP001346149">
    <property type="component" value="Unassembled WGS sequence"/>
</dbReference>
<evidence type="ECO:0000256" key="4">
    <source>
        <dbReference type="ARBA" id="ARBA00022833"/>
    </source>
</evidence>
<dbReference type="Gene3D" id="2.60.40.10">
    <property type="entry name" value="Immunoglobulins"/>
    <property type="match status" value="1"/>
</dbReference>
<dbReference type="GO" id="GO:0008270">
    <property type="term" value="F:zinc ion binding"/>
    <property type="evidence" value="ECO:0007669"/>
    <property type="project" value="UniProtKB-KW"/>
</dbReference>
<dbReference type="InterPro" id="IPR058585">
    <property type="entry name" value="Fn3_VIN3"/>
</dbReference>
<gene>
    <name evidence="8" type="ORF">SAY86_009229</name>
</gene>
<feature type="region of interest" description="Disordered" evidence="6">
    <location>
        <begin position="1"/>
        <end position="50"/>
    </location>
</feature>
<dbReference type="AlphaFoldDB" id="A0AAN7KXX6"/>
<dbReference type="Pfam" id="PF07227">
    <property type="entry name" value="PHD_Oberon"/>
    <property type="match status" value="1"/>
</dbReference>
<evidence type="ECO:0000259" key="7">
    <source>
        <dbReference type="PROSITE" id="PS50853"/>
    </source>
</evidence>
<evidence type="ECO:0000313" key="9">
    <source>
        <dbReference type="Proteomes" id="UP001346149"/>
    </source>
</evidence>
<dbReference type="PANTHER" id="PTHR46286">
    <property type="entry name" value="VIN3-LIKE PROTEIN 2-RELATED"/>
    <property type="match status" value="1"/>
</dbReference>